<dbReference type="Proteomes" id="UP001444661">
    <property type="component" value="Unassembled WGS sequence"/>
</dbReference>
<name>A0ABR1RXY1_9PEZI</name>
<organism evidence="1 2">
    <name type="scientific">Apiospora rasikravindrae</name>
    <dbReference type="NCBI Taxonomy" id="990691"/>
    <lineage>
        <taxon>Eukaryota</taxon>
        <taxon>Fungi</taxon>
        <taxon>Dikarya</taxon>
        <taxon>Ascomycota</taxon>
        <taxon>Pezizomycotina</taxon>
        <taxon>Sordariomycetes</taxon>
        <taxon>Xylariomycetidae</taxon>
        <taxon>Amphisphaeriales</taxon>
        <taxon>Apiosporaceae</taxon>
        <taxon>Apiospora</taxon>
    </lineage>
</organism>
<gene>
    <name evidence="1" type="ORF">PG993_013510</name>
</gene>
<comment type="caution">
    <text evidence="1">The sequence shown here is derived from an EMBL/GenBank/DDBJ whole genome shotgun (WGS) entry which is preliminary data.</text>
</comment>
<evidence type="ECO:0000313" key="1">
    <source>
        <dbReference type="EMBL" id="KAK8022743.1"/>
    </source>
</evidence>
<sequence>MVRQSHLNLGFELVEWLGFVTTVRLDNTAMIDYLDELYEKSFAATGRRIPINNWAGLDQTVFQQDGSPAMRMTNAVHIINRFAARSRAMATHLTSYQDVWVTSDDFLPLAQACHNGLVAVYNSAPEPDLNTIHVARARMLHHALGSRVGVPGTVRWLALVARVPLFADGRHAVQCLLEYGLRHNPYLLRENMNVLLELVGINEVFPGGHLDAGVRDARPLDLLIFEDAPLVELVARGGVDLTLANPVTVQYCVGRRALRSDRIDMRGNGMPLVEIMRSENIPYDIKRRILHWCIVRSTNNAVGQMSDI</sequence>
<reference evidence="1 2" key="1">
    <citation type="submission" date="2023-01" db="EMBL/GenBank/DDBJ databases">
        <title>Analysis of 21 Apiospora genomes using comparative genomics revels a genus with tremendous synthesis potential of carbohydrate active enzymes and secondary metabolites.</title>
        <authorList>
            <person name="Sorensen T."/>
        </authorList>
    </citation>
    <scope>NUCLEOTIDE SEQUENCE [LARGE SCALE GENOMIC DNA]</scope>
    <source>
        <strain evidence="1 2">CBS 33761</strain>
    </source>
</reference>
<proteinExistence type="predicted"/>
<keyword evidence="2" id="KW-1185">Reference proteome</keyword>
<protein>
    <submittedName>
        <fullName evidence="1">Uncharacterized protein</fullName>
    </submittedName>
</protein>
<accession>A0ABR1RXY1</accession>
<evidence type="ECO:0000313" key="2">
    <source>
        <dbReference type="Proteomes" id="UP001444661"/>
    </source>
</evidence>
<dbReference type="EMBL" id="JAQQWK010000012">
    <property type="protein sequence ID" value="KAK8022743.1"/>
    <property type="molecule type" value="Genomic_DNA"/>
</dbReference>